<dbReference type="SUPFAM" id="SSF47113">
    <property type="entry name" value="Histone-fold"/>
    <property type="match status" value="1"/>
</dbReference>
<dbReference type="GO" id="GO:0051123">
    <property type="term" value="P:RNA polymerase II preinitiation complex assembly"/>
    <property type="evidence" value="ECO:0007669"/>
    <property type="project" value="TreeGrafter"/>
</dbReference>
<dbReference type="PANTHER" id="PTHR46138:SF1">
    <property type="entry name" value="PROTEIN DR1"/>
    <property type="match status" value="1"/>
</dbReference>
<evidence type="ECO:0000256" key="2">
    <source>
        <dbReference type="ARBA" id="ARBA00009245"/>
    </source>
</evidence>
<comment type="subcellular location">
    <subcellularLocation>
        <location evidence="1">Nucleus</location>
    </subcellularLocation>
</comment>
<dbReference type="AlphaFoldDB" id="A0A812D6A5"/>
<dbReference type="InterPro" id="IPR009072">
    <property type="entry name" value="Histone-fold"/>
</dbReference>
<evidence type="ECO:0000256" key="6">
    <source>
        <dbReference type="ARBA" id="ARBA00032651"/>
    </source>
</evidence>
<dbReference type="Gene3D" id="1.10.20.10">
    <property type="entry name" value="Histone, subunit A"/>
    <property type="match status" value="1"/>
</dbReference>
<dbReference type="Pfam" id="PF00808">
    <property type="entry name" value="CBFD_NFYB_HMF"/>
    <property type="match status" value="1"/>
</dbReference>
<dbReference type="CDD" id="cd22905">
    <property type="entry name" value="HFD_Dr1"/>
    <property type="match status" value="1"/>
</dbReference>
<evidence type="ECO:0000313" key="9">
    <source>
        <dbReference type="EMBL" id="CAE1294965.1"/>
    </source>
</evidence>
<comment type="similarity">
    <text evidence="2">Belongs to the NC2 beta/DR1 family.</text>
</comment>
<evidence type="ECO:0000256" key="4">
    <source>
        <dbReference type="ARBA" id="ARBA00023242"/>
    </source>
</evidence>
<dbReference type="GO" id="GO:0046982">
    <property type="term" value="F:protein heterodimerization activity"/>
    <property type="evidence" value="ECO:0007669"/>
    <property type="project" value="InterPro"/>
</dbReference>
<feature type="compositionally biased region" description="Polar residues" evidence="7">
    <location>
        <begin position="175"/>
        <end position="185"/>
    </location>
</feature>
<dbReference type="InterPro" id="IPR003958">
    <property type="entry name" value="CBFA_NFYB_domain"/>
</dbReference>
<keyword evidence="10" id="KW-1185">Reference proteome</keyword>
<dbReference type="FunFam" id="1.10.20.10:FF:000019">
    <property type="entry name" value="Negative cofactor 2 beta"/>
    <property type="match status" value="1"/>
</dbReference>
<dbReference type="GO" id="GO:0016251">
    <property type="term" value="F:RNA polymerase II general transcription initiation factor activity"/>
    <property type="evidence" value="ECO:0007669"/>
    <property type="project" value="TreeGrafter"/>
</dbReference>
<dbReference type="PANTHER" id="PTHR46138">
    <property type="entry name" value="PROTEIN DR1"/>
    <property type="match status" value="1"/>
</dbReference>
<reference evidence="9" key="1">
    <citation type="submission" date="2021-01" db="EMBL/GenBank/DDBJ databases">
        <authorList>
            <person name="Li R."/>
            <person name="Bekaert M."/>
        </authorList>
    </citation>
    <scope>NUCLEOTIDE SEQUENCE</scope>
    <source>
        <strain evidence="9">Farmed</strain>
    </source>
</reference>
<evidence type="ECO:0000256" key="3">
    <source>
        <dbReference type="ARBA" id="ARBA00018742"/>
    </source>
</evidence>
<dbReference type="Proteomes" id="UP000597762">
    <property type="component" value="Unassembled WGS sequence"/>
</dbReference>
<evidence type="ECO:0000259" key="8">
    <source>
        <dbReference type="Pfam" id="PF00808"/>
    </source>
</evidence>
<comment type="caution">
    <text evidence="9">The sequence shown here is derived from an EMBL/GenBank/DDBJ whole genome shotgun (WGS) entry which is preliminary data.</text>
</comment>
<gene>
    <name evidence="9" type="ORF">SPHA_50678</name>
</gene>
<dbReference type="EMBL" id="CAHIKZ030003000">
    <property type="protein sequence ID" value="CAE1294965.1"/>
    <property type="molecule type" value="Genomic_DNA"/>
</dbReference>
<evidence type="ECO:0000256" key="1">
    <source>
        <dbReference type="ARBA" id="ARBA00004123"/>
    </source>
</evidence>
<dbReference type="GO" id="GO:0000122">
    <property type="term" value="P:negative regulation of transcription by RNA polymerase II"/>
    <property type="evidence" value="ECO:0007669"/>
    <property type="project" value="InterPro"/>
</dbReference>
<dbReference type="InterPro" id="IPR042225">
    <property type="entry name" value="Ncb2"/>
</dbReference>
<keyword evidence="4" id="KW-0539">Nucleus</keyword>
<evidence type="ECO:0000256" key="5">
    <source>
        <dbReference type="ARBA" id="ARBA00030451"/>
    </source>
</evidence>
<dbReference type="GO" id="GO:0017025">
    <property type="term" value="F:TBP-class protein binding"/>
    <property type="evidence" value="ECO:0007669"/>
    <property type="project" value="TreeGrafter"/>
</dbReference>
<protein>
    <recommendedName>
        <fullName evidence="3">Protein Dr1</fullName>
    </recommendedName>
    <alternativeName>
        <fullName evidence="6">Down-regulator of transcription 1</fullName>
    </alternativeName>
    <alternativeName>
        <fullName evidence="5">Negative cofactor 2-beta</fullName>
    </alternativeName>
</protein>
<proteinExistence type="inferred from homology"/>
<dbReference type="GO" id="GO:0017054">
    <property type="term" value="C:negative cofactor 2 complex"/>
    <property type="evidence" value="ECO:0007669"/>
    <property type="project" value="InterPro"/>
</dbReference>
<feature type="region of interest" description="Disordered" evidence="7">
    <location>
        <begin position="169"/>
        <end position="194"/>
    </location>
</feature>
<feature type="domain" description="Transcription factor CBF/NF-Y/archaeal histone" evidence="8">
    <location>
        <begin position="27"/>
        <end position="90"/>
    </location>
</feature>
<evidence type="ECO:0000256" key="7">
    <source>
        <dbReference type="SAM" id="MobiDB-lite"/>
    </source>
</evidence>
<dbReference type="OrthoDB" id="601405at2759"/>
<evidence type="ECO:0000313" key="10">
    <source>
        <dbReference type="Proteomes" id="UP000597762"/>
    </source>
</evidence>
<name>A0A812D6A5_ACAPH</name>
<organism evidence="9 10">
    <name type="scientific">Acanthosepion pharaonis</name>
    <name type="common">Pharaoh cuttlefish</name>
    <name type="synonym">Sepia pharaonis</name>
    <dbReference type="NCBI Taxonomy" id="158019"/>
    <lineage>
        <taxon>Eukaryota</taxon>
        <taxon>Metazoa</taxon>
        <taxon>Spiralia</taxon>
        <taxon>Lophotrochozoa</taxon>
        <taxon>Mollusca</taxon>
        <taxon>Cephalopoda</taxon>
        <taxon>Coleoidea</taxon>
        <taxon>Decapodiformes</taxon>
        <taxon>Sepiida</taxon>
        <taxon>Sepiina</taxon>
        <taxon>Sepiidae</taxon>
        <taxon>Acanthosepion</taxon>
    </lineage>
</organism>
<sequence length="194" mass="22119">MYSKLNISELLPQKSMMADNRDDDELSIPRAALNKMIKELIPNIRVANDSRELILNCCTEFIHLVSSEANEICNKQTKKTISPEHVLAALDSLGFGSYKEDAVAVLEEAKAVAAKKRKGSSRLENLGIPEEELLRQQQELFAKARLEQQQIEQQQWLQVQNALQQQQLQLQQQQPTTRLTIPQTSENKEDDDYS</sequence>
<accession>A0A812D6A5</accession>